<feature type="compositionally biased region" description="Polar residues" evidence="2">
    <location>
        <begin position="596"/>
        <end position="614"/>
    </location>
</feature>
<dbReference type="STRING" id="205917.A0A4Y9Z9J1"/>
<proteinExistence type="predicted"/>
<dbReference type="InterPro" id="IPR033338">
    <property type="entry name" value="Spc105/Spc7"/>
</dbReference>
<feature type="coiled-coil region" evidence="1">
    <location>
        <begin position="860"/>
        <end position="968"/>
    </location>
</feature>
<dbReference type="OrthoDB" id="5592879at2759"/>
<feature type="compositionally biased region" description="Acidic residues" evidence="2">
    <location>
        <begin position="314"/>
        <end position="327"/>
    </location>
</feature>
<dbReference type="PANTHER" id="PTHR28260">
    <property type="entry name" value="SPINDLE POLE BODY COMPONENT SPC105"/>
    <property type="match status" value="1"/>
</dbReference>
<feature type="region of interest" description="Disordered" evidence="2">
    <location>
        <begin position="1"/>
        <end position="96"/>
    </location>
</feature>
<dbReference type="GO" id="GO:1990758">
    <property type="term" value="P:mitotic sister chromatid biorientation"/>
    <property type="evidence" value="ECO:0007669"/>
    <property type="project" value="TreeGrafter"/>
</dbReference>
<feature type="compositionally biased region" description="Low complexity" evidence="2">
    <location>
        <begin position="548"/>
        <end position="559"/>
    </location>
</feature>
<dbReference type="SMART" id="SM00787">
    <property type="entry name" value="Spc7"/>
    <property type="match status" value="1"/>
</dbReference>
<evidence type="ECO:0000256" key="2">
    <source>
        <dbReference type="SAM" id="MobiDB-lite"/>
    </source>
</evidence>
<evidence type="ECO:0000256" key="1">
    <source>
        <dbReference type="SAM" id="Coils"/>
    </source>
</evidence>
<dbReference type="GO" id="GO:0007094">
    <property type="term" value="P:mitotic spindle assembly checkpoint signaling"/>
    <property type="evidence" value="ECO:0007669"/>
    <property type="project" value="TreeGrafter"/>
</dbReference>
<evidence type="ECO:0000259" key="3">
    <source>
        <dbReference type="SMART" id="SM00787"/>
    </source>
</evidence>
<feature type="compositionally biased region" description="Basic and acidic residues" evidence="2">
    <location>
        <begin position="241"/>
        <end position="262"/>
    </location>
</feature>
<dbReference type="Pfam" id="PF08317">
    <property type="entry name" value="Spc7"/>
    <property type="match status" value="1"/>
</dbReference>
<organism evidence="4 5">
    <name type="scientific">Dentipellis fragilis</name>
    <dbReference type="NCBI Taxonomy" id="205917"/>
    <lineage>
        <taxon>Eukaryota</taxon>
        <taxon>Fungi</taxon>
        <taxon>Dikarya</taxon>
        <taxon>Basidiomycota</taxon>
        <taxon>Agaricomycotina</taxon>
        <taxon>Agaricomycetes</taxon>
        <taxon>Russulales</taxon>
        <taxon>Hericiaceae</taxon>
        <taxon>Dentipellis</taxon>
    </lineage>
</organism>
<feature type="compositionally biased region" description="Basic residues" evidence="2">
    <location>
        <begin position="214"/>
        <end position="227"/>
    </location>
</feature>
<feature type="compositionally biased region" description="Acidic residues" evidence="2">
    <location>
        <begin position="187"/>
        <end position="208"/>
    </location>
</feature>
<name>A0A4Y9Z9J1_9AGAM</name>
<dbReference type="PANTHER" id="PTHR28260:SF1">
    <property type="entry name" value="SPINDLE POLE BODY COMPONENT SPC105"/>
    <property type="match status" value="1"/>
</dbReference>
<dbReference type="GO" id="GO:0034501">
    <property type="term" value="P:protein localization to kinetochore"/>
    <property type="evidence" value="ECO:0007669"/>
    <property type="project" value="TreeGrafter"/>
</dbReference>
<keyword evidence="1" id="KW-0175">Coiled coil</keyword>
<dbReference type="GO" id="GO:0000776">
    <property type="term" value="C:kinetochore"/>
    <property type="evidence" value="ECO:0007669"/>
    <property type="project" value="TreeGrafter"/>
</dbReference>
<keyword evidence="5" id="KW-1185">Reference proteome</keyword>
<evidence type="ECO:0000313" key="4">
    <source>
        <dbReference type="EMBL" id="TFY71134.1"/>
    </source>
</evidence>
<feature type="compositionally biased region" description="Polar residues" evidence="2">
    <location>
        <begin position="263"/>
        <end position="280"/>
    </location>
</feature>
<evidence type="ECO:0000313" key="5">
    <source>
        <dbReference type="Proteomes" id="UP000298327"/>
    </source>
</evidence>
<feature type="compositionally biased region" description="Basic and acidic residues" evidence="2">
    <location>
        <begin position="670"/>
        <end position="686"/>
    </location>
</feature>
<feature type="region of interest" description="Disordered" evidence="2">
    <location>
        <begin position="489"/>
        <end position="614"/>
    </location>
</feature>
<feature type="region of interest" description="Disordered" evidence="2">
    <location>
        <begin position="310"/>
        <end position="329"/>
    </location>
</feature>
<protein>
    <recommendedName>
        <fullName evidence="3">Spc7 kinetochore protein domain-containing protein</fullName>
    </recommendedName>
</protein>
<feature type="domain" description="Spc7 kinetochore protein" evidence="3">
    <location>
        <begin position="700"/>
        <end position="1019"/>
    </location>
</feature>
<sequence length="1190" mass="132168">MAPSPISRRKSIAVPHHSTAFRPTHKRRPHSITPGDSVLKQLSPAAKRRRSLAPRKSILKAAITPDDTIAPEDATQSMDFTRTFGDMQDNTTRKSLGRRVSFAPAAYVRLFDKDKKGKRRSSAYSDGSPEFSGGKDENASNKTHRRSSTRRSIAFSENGEASMEIDSDFDDTGPLPEGFLLDRSDLQDEEFDDDLGDLPDEDGNDMELTEAMPVRRKSVSFGPRRRSSTQPRAPLAQVSHDPPEESESMRIDDSVSTDDHTQSTDMTQSSNASSGEHSQTMDFTVPVHRPFRKSEPPSEQWLALRAMTHSGDTPYEEPPSEEEDDGDLGLYPADGDSVSMAASEDMELTVAQSRLIALRDSLGLGQATEEDSFTSSENASLEFSNDAMGDQTVNVTNILRQSLGGADTSAMDFTEIHRQPEHTSEEVSEDLIPPPQLSPEQAEAEPIVPTPVPQPSSSVFSAPTPQAPQHNARQALPAGRVFFRPGSEATAAKPDLPSSSTNANPSPRKAGTAAFAPPTTRPQPKRPAAPDSEEQEDRRSPTQRTSVAARASLAAAGRLSPRKGSVEPAPARHANGGLLRRPSGYFAQRKSLGPSGFSNTAAEPQAGPSKTNVTAGRASIGSVAELSGVFERPMSPIAAQRQLREASPVHASASPRQDEVATRFEDLQIRSRAEVHEDTEVERDGQEGDAGPTEQWRAGVQQQSFSDDDGPPISIEQFFAMTGVRFMDEIAAPRRSTIHPSQLQSLRRSSVPEADIPLADYMIAMTVDVPQLEQYSRVVKDLQSWIQNSEEIYRQAEEEATKFTPTLFREYSMADEEVQEELLHQLKLIKANNHGNARSQWYDWRLQWVEGLYEIADKGFSDLEEDARSLESTITQAQSILPSLREEYEQVMRELGEELRIADEIEHCDQDYLNELNSTIAEQEATLEAYRADISETNAQLERLHEKLEEIEAQKRETSTVIDESKRLIHVQKTSTHAEVFRLKDELAALEELHLWRVTETQPDLFELVYASSYRVTVPCKDFRPILDKVEIARMREMPKDQHPRLTDVSLKLAQQRLAASPPDSLSITDVVEKLGDFWIACAQLRMQFKLLGIRYPRRARDHHRARRGKAFISFVWDSNTLARWPMSIRDLTFDVKVAYGAADVAAIREALARRLAQATPVDNHACILDACAEATCDYDEPVPVPVPDA</sequence>
<gene>
    <name evidence="4" type="ORF">EVG20_g1874</name>
</gene>
<dbReference type="InterPro" id="IPR013253">
    <property type="entry name" value="Spc7_domain"/>
</dbReference>
<dbReference type="InterPro" id="IPR040850">
    <property type="entry name" value="Knl1_RWD_C"/>
</dbReference>
<dbReference type="Pfam" id="PF18210">
    <property type="entry name" value="Knl1_RWD_C"/>
    <property type="match status" value="1"/>
</dbReference>
<comment type="caution">
    <text evidence="4">The sequence shown here is derived from an EMBL/GenBank/DDBJ whole genome shotgun (WGS) entry which is preliminary data.</text>
</comment>
<dbReference type="AlphaFoldDB" id="A0A4Y9Z9J1"/>
<dbReference type="Proteomes" id="UP000298327">
    <property type="component" value="Unassembled WGS sequence"/>
</dbReference>
<accession>A0A4Y9Z9J1</accession>
<feature type="region of interest" description="Disordered" evidence="2">
    <location>
        <begin position="420"/>
        <end position="472"/>
    </location>
</feature>
<reference evidence="4 5" key="1">
    <citation type="submission" date="2019-02" db="EMBL/GenBank/DDBJ databases">
        <title>Genome sequencing of the rare red list fungi Dentipellis fragilis.</title>
        <authorList>
            <person name="Buettner E."/>
            <person name="Kellner H."/>
        </authorList>
    </citation>
    <scope>NUCLEOTIDE SEQUENCE [LARGE SCALE GENOMIC DNA]</scope>
    <source>
        <strain evidence="4 5">DSM 105465</strain>
    </source>
</reference>
<feature type="region of interest" description="Disordered" evidence="2">
    <location>
        <begin position="115"/>
        <end position="280"/>
    </location>
</feature>
<dbReference type="EMBL" id="SEOQ01000065">
    <property type="protein sequence ID" value="TFY71134.1"/>
    <property type="molecule type" value="Genomic_DNA"/>
</dbReference>
<feature type="region of interest" description="Disordered" evidence="2">
    <location>
        <begin position="670"/>
        <end position="713"/>
    </location>
</feature>